<protein>
    <submittedName>
        <fullName evidence="1">Uncharacterized protein</fullName>
    </submittedName>
</protein>
<accession>N4WU94</accession>
<gene>
    <name evidence="1" type="ORF">COCC4DRAFT_143653</name>
</gene>
<organism evidence="1 2">
    <name type="scientific">Cochliobolus heterostrophus (strain C4 / ATCC 48331 / race T)</name>
    <name type="common">Southern corn leaf blight fungus</name>
    <name type="synonym">Bipolaris maydis</name>
    <dbReference type="NCBI Taxonomy" id="665024"/>
    <lineage>
        <taxon>Eukaryota</taxon>
        <taxon>Fungi</taxon>
        <taxon>Dikarya</taxon>
        <taxon>Ascomycota</taxon>
        <taxon>Pezizomycotina</taxon>
        <taxon>Dothideomycetes</taxon>
        <taxon>Pleosporomycetidae</taxon>
        <taxon>Pleosporales</taxon>
        <taxon>Pleosporineae</taxon>
        <taxon>Pleosporaceae</taxon>
        <taxon>Bipolaris</taxon>
    </lineage>
</organism>
<dbReference type="AlphaFoldDB" id="N4WU94"/>
<feature type="non-terminal residue" evidence="1">
    <location>
        <position position="1"/>
    </location>
</feature>
<evidence type="ECO:0000313" key="2">
    <source>
        <dbReference type="Proteomes" id="UP000012338"/>
    </source>
</evidence>
<proteinExistence type="predicted"/>
<keyword evidence="2" id="KW-1185">Reference proteome</keyword>
<name>N4WU94_COCH4</name>
<dbReference type="OrthoDB" id="10425661at2759"/>
<dbReference type="Proteomes" id="UP000012338">
    <property type="component" value="Unassembled WGS sequence"/>
</dbReference>
<dbReference type="HOGENOM" id="CLU_2947998_0_0_1"/>
<sequence>VLWWEPRKILVTAGFFLPHITFPPPLDIGQRDVGGGYLLYNGYIVVDFFCISLSKRAILA</sequence>
<evidence type="ECO:0000313" key="1">
    <source>
        <dbReference type="EMBL" id="ENI03030.1"/>
    </source>
</evidence>
<reference evidence="2" key="2">
    <citation type="journal article" date="2013" name="PLoS Genet.">
        <title>Comparative genome structure, secondary metabolite, and effector coding capacity across Cochliobolus pathogens.</title>
        <authorList>
            <person name="Condon B.J."/>
            <person name="Leng Y."/>
            <person name="Wu D."/>
            <person name="Bushley K.E."/>
            <person name="Ohm R.A."/>
            <person name="Otillar R."/>
            <person name="Martin J."/>
            <person name="Schackwitz W."/>
            <person name="Grimwood J."/>
            <person name="MohdZainudin N."/>
            <person name="Xue C."/>
            <person name="Wang R."/>
            <person name="Manning V.A."/>
            <person name="Dhillon B."/>
            <person name="Tu Z.J."/>
            <person name="Steffenson B.J."/>
            <person name="Salamov A."/>
            <person name="Sun H."/>
            <person name="Lowry S."/>
            <person name="LaButti K."/>
            <person name="Han J."/>
            <person name="Copeland A."/>
            <person name="Lindquist E."/>
            <person name="Barry K."/>
            <person name="Schmutz J."/>
            <person name="Baker S.E."/>
            <person name="Ciuffetti L.M."/>
            <person name="Grigoriev I.V."/>
            <person name="Zhong S."/>
            <person name="Turgeon B.G."/>
        </authorList>
    </citation>
    <scope>NUCLEOTIDE SEQUENCE [LARGE SCALE GENOMIC DNA]</scope>
    <source>
        <strain evidence="2">C4 / ATCC 48331 / race T</strain>
    </source>
</reference>
<dbReference type="EMBL" id="KB733461">
    <property type="protein sequence ID" value="ENI03030.1"/>
    <property type="molecule type" value="Genomic_DNA"/>
</dbReference>
<reference evidence="1 2" key="1">
    <citation type="journal article" date="2012" name="PLoS Pathog.">
        <title>Diverse lifestyles and strategies of plant pathogenesis encoded in the genomes of eighteen Dothideomycetes fungi.</title>
        <authorList>
            <person name="Ohm R.A."/>
            <person name="Feau N."/>
            <person name="Henrissat B."/>
            <person name="Schoch C.L."/>
            <person name="Horwitz B.A."/>
            <person name="Barry K.W."/>
            <person name="Condon B.J."/>
            <person name="Copeland A.C."/>
            <person name="Dhillon B."/>
            <person name="Glaser F."/>
            <person name="Hesse C.N."/>
            <person name="Kosti I."/>
            <person name="LaButti K."/>
            <person name="Lindquist E.A."/>
            <person name="Lucas S."/>
            <person name="Salamov A.A."/>
            <person name="Bradshaw R.E."/>
            <person name="Ciuffetti L."/>
            <person name="Hamelin R.C."/>
            <person name="Kema G.H.J."/>
            <person name="Lawrence C."/>
            <person name="Scott J.A."/>
            <person name="Spatafora J.W."/>
            <person name="Turgeon B.G."/>
            <person name="de Wit P.J.G.M."/>
            <person name="Zhong S."/>
            <person name="Goodwin S.B."/>
            <person name="Grigoriev I.V."/>
        </authorList>
    </citation>
    <scope>NUCLEOTIDE SEQUENCE [LARGE SCALE GENOMIC DNA]</scope>
    <source>
        <strain evidence="2">C4 / ATCC 48331 / race T</strain>
    </source>
</reference>